<protein>
    <submittedName>
        <fullName evidence="3">VgrG protein</fullName>
    </submittedName>
</protein>
<gene>
    <name evidence="3" type="ORF">NCTC9183_04529</name>
</gene>
<evidence type="ECO:0000259" key="2">
    <source>
        <dbReference type="Pfam" id="PF13296"/>
    </source>
</evidence>
<feature type="domain" description="Gp5/Type VI secretion system Vgr protein OB-fold" evidence="1">
    <location>
        <begin position="43"/>
        <end position="111"/>
    </location>
</feature>
<dbReference type="SUPFAM" id="SSF69255">
    <property type="entry name" value="gp5 N-terminal domain-like"/>
    <property type="match status" value="1"/>
</dbReference>
<dbReference type="Proteomes" id="UP000507695">
    <property type="component" value="Unassembled WGS sequence"/>
</dbReference>
<proteinExistence type="predicted"/>
<reference evidence="3" key="1">
    <citation type="submission" date="2019-04" db="EMBL/GenBank/DDBJ databases">
        <authorList>
            <consortium name="Pathogen Informatics"/>
        </authorList>
    </citation>
    <scope>NUCLEOTIDE SEQUENCE</scope>
    <source>
        <strain evidence="3">NCTC9183</strain>
    </source>
</reference>
<dbReference type="Pfam" id="PF04717">
    <property type="entry name" value="Phage_base_V"/>
    <property type="match status" value="1"/>
</dbReference>
<dbReference type="Pfam" id="PF13296">
    <property type="entry name" value="T6SS_Vgr"/>
    <property type="match status" value="1"/>
</dbReference>
<dbReference type="InterPro" id="IPR028244">
    <property type="entry name" value="T6SS_Rhs_Vgr_dom"/>
</dbReference>
<dbReference type="EMBL" id="CABDVL010000003">
    <property type="protein sequence ID" value="VTM57069.1"/>
    <property type="molecule type" value="Genomic_DNA"/>
</dbReference>
<feature type="domain" description="Putative type VI secretion system Rhs element associated Vgr" evidence="2">
    <location>
        <begin position="131"/>
        <end position="181"/>
    </location>
</feature>
<organism evidence="3">
    <name type="scientific">Klebsiella pneumoniae</name>
    <dbReference type="NCBI Taxonomy" id="573"/>
    <lineage>
        <taxon>Bacteria</taxon>
        <taxon>Pseudomonadati</taxon>
        <taxon>Pseudomonadota</taxon>
        <taxon>Gammaproteobacteria</taxon>
        <taxon>Enterobacterales</taxon>
        <taxon>Enterobacteriaceae</taxon>
        <taxon>Klebsiella/Raoultella group</taxon>
        <taxon>Klebsiella</taxon>
        <taxon>Klebsiella pneumoniae complex</taxon>
    </lineage>
</organism>
<accession>A0A4P0Y9R2</accession>
<dbReference type="InterPro" id="IPR006531">
    <property type="entry name" value="Gp5/Vgr_OB"/>
</dbReference>
<evidence type="ECO:0000313" key="3">
    <source>
        <dbReference type="EMBL" id="VTM57069.1"/>
    </source>
</evidence>
<name>A0A4P0Y9R2_KLEPN</name>
<evidence type="ECO:0000259" key="1">
    <source>
        <dbReference type="Pfam" id="PF04717"/>
    </source>
</evidence>
<dbReference type="InterPro" id="IPR037026">
    <property type="entry name" value="Vgr_OB-fold_dom_sf"/>
</dbReference>
<dbReference type="Gene3D" id="2.40.50.230">
    <property type="entry name" value="Gp5 N-terminal domain"/>
    <property type="match status" value="1"/>
</dbReference>
<sequence length="183" mass="20556">MSLLAVPYSETLCWRPPLLPRPKVTGTMTARVTSAKANDIYAWQDASGLYRVKFDADREEKGQGQESMPVRLAKPYGGDVYGFHFPLIQGTEVAIAFHEGDPDRPYIAHALHDSRHVDPVTEKNSTRNVIRTPANNKLRMEDKRGEEHIKLSTKYGGKTQLNLGHNVNAQRELRGEGAELRYG</sequence>
<dbReference type="InterPro" id="IPR006533">
    <property type="entry name" value="T6SS_Vgr_RhsGE"/>
</dbReference>
<dbReference type="NCBIfam" id="TIGR01646">
    <property type="entry name" value="vgr_GE"/>
    <property type="match status" value="1"/>
</dbReference>
<dbReference type="AlphaFoldDB" id="A0A4P0Y9R2"/>